<feature type="compositionally biased region" description="Polar residues" evidence="1">
    <location>
        <begin position="181"/>
        <end position="204"/>
    </location>
</feature>
<feature type="compositionally biased region" description="Low complexity" evidence="1">
    <location>
        <begin position="459"/>
        <end position="468"/>
    </location>
</feature>
<evidence type="ECO:0000313" key="3">
    <source>
        <dbReference type="Proteomes" id="UP000288859"/>
    </source>
</evidence>
<reference evidence="2 3" key="1">
    <citation type="submission" date="2017-03" db="EMBL/GenBank/DDBJ databases">
        <title>Genomes of endolithic fungi from Antarctica.</title>
        <authorList>
            <person name="Coleine C."/>
            <person name="Masonjones S."/>
            <person name="Stajich J.E."/>
        </authorList>
    </citation>
    <scope>NUCLEOTIDE SEQUENCE [LARGE SCALE GENOMIC DNA]</scope>
    <source>
        <strain evidence="2 3">CCFEE 6314</strain>
    </source>
</reference>
<name>A0A438MRA1_EXOME</name>
<feature type="region of interest" description="Disordered" evidence="1">
    <location>
        <begin position="111"/>
        <end position="218"/>
    </location>
</feature>
<feature type="region of interest" description="Disordered" evidence="1">
    <location>
        <begin position="1"/>
        <end position="85"/>
    </location>
</feature>
<protein>
    <submittedName>
        <fullName evidence="2">Uncharacterized protein</fullName>
    </submittedName>
</protein>
<feature type="region of interest" description="Disordered" evidence="1">
    <location>
        <begin position="263"/>
        <end position="505"/>
    </location>
</feature>
<feature type="compositionally biased region" description="Acidic residues" evidence="1">
    <location>
        <begin position="294"/>
        <end position="305"/>
    </location>
</feature>
<dbReference type="AlphaFoldDB" id="A0A438MRA1"/>
<feature type="compositionally biased region" description="Low complexity" evidence="1">
    <location>
        <begin position="495"/>
        <end position="505"/>
    </location>
</feature>
<proteinExistence type="predicted"/>
<feature type="compositionally biased region" description="Polar residues" evidence="1">
    <location>
        <begin position="469"/>
        <end position="484"/>
    </location>
</feature>
<dbReference type="EMBL" id="NAJM01000068">
    <property type="protein sequence ID" value="RVX66145.1"/>
    <property type="molecule type" value="Genomic_DNA"/>
</dbReference>
<feature type="compositionally biased region" description="Polar residues" evidence="1">
    <location>
        <begin position="71"/>
        <end position="85"/>
    </location>
</feature>
<sequence length="505" mass="54572">MSKTSGTNIDSRTAAFDAESSSNNHLSSASGNPFNILANSPALPSDDGEASDSDGSVFYEPGTADPRRPSTHNLPVSTYQLSQSTSNTMVKGFGTNRLAAGFGGYKAAPIEESLSPGAQEDPIDLMSSPENSADQAIEITDDEGSESGGMLLNLDNSANSHFHAPSRDGSEASESQEEGQIKSTPSDDGSGMATQSLANLQRHIQNAVLPDSNSDTQSFTRLMDLSPAEQELQIRYVFYEQDESCIDMTSPARLEKATQQLERQAANRGLRPDNLRIRGRAGTYQAGRYTRLDTEEEEDDDDSEDEFIRPTVAPQRPLQSRIAPLERPSQDRRPQPGQNPRRPANDWYSTNSFGQRRSQSPRPPAESRRRVMPDSQRSRSPRRFDGNQSGRRRSPTPRSDNGGSRKPSPPNSRRSGPGRDNLAKSGTSTDLPVRRASQTNIEHPLPVKPPAVAAPPAPAVASATSAAVGQSQKSTPSSSGNDTAGTKRRRRRQFAKASAAAAQKK</sequence>
<feature type="compositionally biased region" description="Polar residues" evidence="1">
    <location>
        <begin position="347"/>
        <end position="360"/>
    </location>
</feature>
<feature type="compositionally biased region" description="Low complexity" evidence="1">
    <location>
        <begin position="401"/>
        <end position="419"/>
    </location>
</feature>
<dbReference type="Proteomes" id="UP000288859">
    <property type="component" value="Unassembled WGS sequence"/>
</dbReference>
<dbReference type="OrthoDB" id="7608935at2759"/>
<feature type="compositionally biased region" description="Low complexity" evidence="1">
    <location>
        <begin position="20"/>
        <end position="32"/>
    </location>
</feature>
<gene>
    <name evidence="2" type="ORF">B0A52_09874</name>
</gene>
<evidence type="ECO:0000256" key="1">
    <source>
        <dbReference type="SAM" id="MobiDB-lite"/>
    </source>
</evidence>
<accession>A0A438MRA1</accession>
<feature type="compositionally biased region" description="Pro residues" evidence="1">
    <location>
        <begin position="446"/>
        <end position="458"/>
    </location>
</feature>
<feature type="compositionally biased region" description="Polar residues" evidence="1">
    <location>
        <begin position="1"/>
        <end position="11"/>
    </location>
</feature>
<evidence type="ECO:0000313" key="2">
    <source>
        <dbReference type="EMBL" id="RVX66145.1"/>
    </source>
</evidence>
<organism evidence="2 3">
    <name type="scientific">Exophiala mesophila</name>
    <name type="common">Black yeast-like fungus</name>
    <dbReference type="NCBI Taxonomy" id="212818"/>
    <lineage>
        <taxon>Eukaryota</taxon>
        <taxon>Fungi</taxon>
        <taxon>Dikarya</taxon>
        <taxon>Ascomycota</taxon>
        <taxon>Pezizomycotina</taxon>
        <taxon>Eurotiomycetes</taxon>
        <taxon>Chaetothyriomycetidae</taxon>
        <taxon>Chaetothyriales</taxon>
        <taxon>Herpotrichiellaceae</taxon>
        <taxon>Exophiala</taxon>
    </lineage>
</organism>
<comment type="caution">
    <text evidence="2">The sequence shown here is derived from an EMBL/GenBank/DDBJ whole genome shotgun (WGS) entry which is preliminary data.</text>
</comment>
<feature type="compositionally biased region" description="Polar residues" evidence="1">
    <location>
        <begin position="424"/>
        <end position="441"/>
    </location>
</feature>